<name>B0DF54_LACBS</name>
<dbReference type="PANTHER" id="PTHR43785:SF2">
    <property type="entry name" value="TYPE-1 GLUTAMINE SYNTHETASE 1"/>
    <property type="match status" value="1"/>
</dbReference>
<reference evidence="6 7" key="1">
    <citation type="journal article" date="2008" name="Nature">
        <title>The genome of Laccaria bicolor provides insights into mycorrhizal symbiosis.</title>
        <authorList>
            <person name="Martin F."/>
            <person name="Aerts A."/>
            <person name="Ahren D."/>
            <person name="Brun A."/>
            <person name="Danchin E.G.J."/>
            <person name="Duchaussoy F."/>
            <person name="Gibon J."/>
            <person name="Kohler A."/>
            <person name="Lindquist E."/>
            <person name="Pereda V."/>
            <person name="Salamov A."/>
            <person name="Shapiro H.J."/>
            <person name="Wuyts J."/>
            <person name="Blaudez D."/>
            <person name="Buee M."/>
            <person name="Brokstein P."/>
            <person name="Canbaeck B."/>
            <person name="Cohen D."/>
            <person name="Courty P.E."/>
            <person name="Coutinho P.M."/>
            <person name="Delaruelle C."/>
            <person name="Detter J.C."/>
            <person name="Deveau A."/>
            <person name="DiFazio S."/>
            <person name="Duplessis S."/>
            <person name="Fraissinet-Tachet L."/>
            <person name="Lucic E."/>
            <person name="Frey-Klett P."/>
            <person name="Fourrey C."/>
            <person name="Feussner I."/>
            <person name="Gay G."/>
            <person name="Grimwood J."/>
            <person name="Hoegger P.J."/>
            <person name="Jain P."/>
            <person name="Kilaru S."/>
            <person name="Labbe J."/>
            <person name="Lin Y.C."/>
            <person name="Legue V."/>
            <person name="Le Tacon F."/>
            <person name="Marmeisse R."/>
            <person name="Melayah D."/>
            <person name="Montanini B."/>
            <person name="Muratet M."/>
            <person name="Nehls U."/>
            <person name="Niculita-Hirzel H."/>
            <person name="Oudot-Le Secq M.P."/>
            <person name="Peter M."/>
            <person name="Quesneville H."/>
            <person name="Rajashekar B."/>
            <person name="Reich M."/>
            <person name="Rouhier N."/>
            <person name="Schmutz J."/>
            <person name="Yin T."/>
            <person name="Chalot M."/>
            <person name="Henrissat B."/>
            <person name="Kuees U."/>
            <person name="Lucas S."/>
            <person name="Van de Peer Y."/>
            <person name="Podila G.K."/>
            <person name="Polle A."/>
            <person name="Pukkila P.J."/>
            <person name="Richardson P.M."/>
            <person name="Rouze P."/>
            <person name="Sanders I.R."/>
            <person name="Stajich J.E."/>
            <person name="Tunlid A."/>
            <person name="Tuskan G."/>
            <person name="Grigoriev I.V."/>
        </authorList>
    </citation>
    <scope>NUCLEOTIDE SEQUENCE [LARGE SCALE GENOMIC DNA]</scope>
    <source>
        <strain evidence="7">S238N-H82 / ATCC MYA-4686</strain>
    </source>
</reference>
<dbReference type="GO" id="GO:0006542">
    <property type="term" value="P:glutamine biosynthetic process"/>
    <property type="evidence" value="ECO:0007669"/>
    <property type="project" value="InterPro"/>
</dbReference>
<gene>
    <name evidence="6" type="ORF">LACBIDRAFT_299675</name>
</gene>
<evidence type="ECO:0000313" key="6">
    <source>
        <dbReference type="EMBL" id="EDR06654.1"/>
    </source>
</evidence>
<dbReference type="OrthoDB" id="3364440at2759"/>
<comment type="similarity">
    <text evidence="3 4">Belongs to the glutamine synthetase family.</text>
</comment>
<accession>B0DF54</accession>
<organism evidence="7">
    <name type="scientific">Laccaria bicolor (strain S238N-H82 / ATCC MYA-4686)</name>
    <name type="common">Bicoloured deceiver</name>
    <name type="synonym">Laccaria laccata var. bicolor</name>
    <dbReference type="NCBI Taxonomy" id="486041"/>
    <lineage>
        <taxon>Eukaryota</taxon>
        <taxon>Fungi</taxon>
        <taxon>Dikarya</taxon>
        <taxon>Basidiomycota</taxon>
        <taxon>Agaricomycotina</taxon>
        <taxon>Agaricomycetes</taxon>
        <taxon>Agaricomycetidae</taxon>
        <taxon>Agaricales</taxon>
        <taxon>Agaricineae</taxon>
        <taxon>Hydnangiaceae</taxon>
        <taxon>Laccaria</taxon>
    </lineage>
</organism>
<dbReference type="KEGG" id="lbc:LACBIDRAFT_299675"/>
<dbReference type="InParanoid" id="B0DF54"/>
<evidence type="ECO:0000256" key="2">
    <source>
        <dbReference type="ARBA" id="ARBA00022598"/>
    </source>
</evidence>
<dbReference type="SUPFAM" id="SSF55931">
    <property type="entry name" value="Glutamine synthetase/guanido kinase"/>
    <property type="match status" value="1"/>
</dbReference>
<sequence>MFKVHFEIFVTAQVASSHIAPPFCTEYRENLQKLSQICYKRRGILRFLASEICYFRTDIGGSFPGPDIIRKNVPQGIYYEPYSFDFVRIQWVDLINNIRYRVVTNAYFAKLLHSSGRTGVSITKCALGLVFLSVADGFSPIGEYLYVLDLSSFRVCGYQPRHAVVMGWFQEKTPLPGRNGRLTYEVDLCPRTILRRVVEKAKNELNLSFLIGVESEFILLKQTNPIEAVNNHGWSNSAALPSGSVEAKVLEEIADALNAAGIELQMYHAEAAPGQYEVVTGPLGPLQAADALVHTRETIYNVASKHGLRATFAPRVYMDSCGSAAHTHISIHSSSPPSPSTPSPNLTSLEASFLAGLLAHLPSLTILTLPLSASYKRMVDGAWSGGTYVCWGTDNREAPIRLCNATSPASRNFEVKCVDGTSNPYLAFAGLIAAGVEGGVKINRALEVRDCSAHGELGKTAAEMGEEERARCGITERLPLNWEAAREAFRGDAVLGEAFGEAFVTGYLNVNKTLKEKMSVKDSLADRLDEGATLKLLVENY</sequence>
<evidence type="ECO:0000259" key="5">
    <source>
        <dbReference type="PROSITE" id="PS51987"/>
    </source>
</evidence>
<dbReference type="HOGENOM" id="CLU_017290_6_1_1"/>
<dbReference type="EMBL" id="DS547107">
    <property type="protein sequence ID" value="EDR06654.1"/>
    <property type="molecule type" value="Genomic_DNA"/>
</dbReference>
<evidence type="ECO:0000256" key="3">
    <source>
        <dbReference type="PROSITE-ProRule" id="PRU01331"/>
    </source>
</evidence>
<feature type="domain" description="GS catalytic" evidence="5">
    <location>
        <begin position="190"/>
        <end position="541"/>
    </location>
</feature>
<dbReference type="InterPro" id="IPR008146">
    <property type="entry name" value="Gln_synth_cat_dom"/>
</dbReference>
<dbReference type="PANTHER" id="PTHR43785">
    <property type="entry name" value="GAMMA-GLUTAMYLPUTRESCINE SYNTHETASE"/>
    <property type="match status" value="1"/>
</dbReference>
<keyword evidence="7" id="KW-1185">Reference proteome</keyword>
<dbReference type="InterPro" id="IPR036651">
    <property type="entry name" value="Gln_synt_N_sf"/>
</dbReference>
<protein>
    <recommendedName>
        <fullName evidence="1">Glutamine synthetase</fullName>
    </recommendedName>
</protein>
<dbReference type="Gene3D" id="3.10.20.70">
    <property type="entry name" value="Glutamine synthetase, N-terminal domain"/>
    <property type="match status" value="1"/>
</dbReference>
<evidence type="ECO:0000256" key="4">
    <source>
        <dbReference type="RuleBase" id="RU000384"/>
    </source>
</evidence>
<dbReference type="SMART" id="SM01230">
    <property type="entry name" value="Gln-synt_C"/>
    <property type="match status" value="1"/>
</dbReference>
<dbReference type="GO" id="GO:0004356">
    <property type="term" value="F:glutamine synthetase activity"/>
    <property type="evidence" value="ECO:0007669"/>
    <property type="project" value="InterPro"/>
</dbReference>
<dbReference type="InterPro" id="IPR014746">
    <property type="entry name" value="Gln_synth/guanido_kin_cat_dom"/>
</dbReference>
<evidence type="ECO:0000256" key="1">
    <source>
        <dbReference type="ARBA" id="ARBA00021364"/>
    </source>
</evidence>
<dbReference type="GeneID" id="6078166"/>
<dbReference type="AlphaFoldDB" id="B0DF54"/>
<proteinExistence type="inferred from homology"/>
<dbReference type="Pfam" id="PF00120">
    <property type="entry name" value="Gln-synt_C"/>
    <property type="match status" value="1"/>
</dbReference>
<dbReference type="Proteomes" id="UP000001194">
    <property type="component" value="Unassembled WGS sequence"/>
</dbReference>
<dbReference type="RefSeq" id="XP_001882501.1">
    <property type="nucleotide sequence ID" value="XM_001882466.1"/>
</dbReference>
<dbReference type="PROSITE" id="PS51987">
    <property type="entry name" value="GS_CATALYTIC"/>
    <property type="match status" value="1"/>
</dbReference>
<dbReference type="Gene3D" id="3.30.590.10">
    <property type="entry name" value="Glutamine synthetase/guanido kinase, catalytic domain"/>
    <property type="match status" value="1"/>
</dbReference>
<keyword evidence="2" id="KW-0436">Ligase</keyword>
<dbReference type="STRING" id="486041.B0DF54"/>
<evidence type="ECO:0000313" key="7">
    <source>
        <dbReference type="Proteomes" id="UP000001194"/>
    </source>
</evidence>